<comment type="function">
    <text evidence="4">Catalyzes ATP-dependent phosphorylation of adenosylcobinamide and addition of GMP to adenosylcobinamide phosphate.</text>
</comment>
<dbReference type="GO" id="GO:0005525">
    <property type="term" value="F:GTP binding"/>
    <property type="evidence" value="ECO:0007669"/>
    <property type="project" value="UniProtKB-KW"/>
</dbReference>
<dbReference type="Gene3D" id="3.40.50.300">
    <property type="entry name" value="P-loop containing nucleotide triphosphate hydrolases"/>
    <property type="match status" value="1"/>
</dbReference>
<keyword evidence="15 19" id="KW-0342">GTP-binding</keyword>
<dbReference type="EC" id="2.7.7.62" evidence="9"/>
<feature type="binding site" evidence="19">
    <location>
        <begin position="49"/>
        <end position="52"/>
    </location>
    <ligand>
        <name>GTP</name>
        <dbReference type="ChEBI" id="CHEBI:37565"/>
    </ligand>
</feature>
<evidence type="ECO:0000256" key="4">
    <source>
        <dbReference type="ARBA" id="ARBA00003889"/>
    </source>
</evidence>
<dbReference type="EC" id="2.7.1.156" evidence="8"/>
<dbReference type="InterPro" id="IPR003203">
    <property type="entry name" value="CobU/CobP"/>
</dbReference>
<proteinExistence type="inferred from homology"/>
<evidence type="ECO:0000256" key="16">
    <source>
        <dbReference type="ARBA" id="ARBA00029570"/>
    </source>
</evidence>
<feature type="binding site" evidence="19">
    <location>
        <begin position="32"/>
        <end position="34"/>
    </location>
    <ligand>
        <name>GTP</name>
        <dbReference type="ChEBI" id="CHEBI:37565"/>
    </ligand>
</feature>
<evidence type="ECO:0000256" key="7">
    <source>
        <dbReference type="ARBA" id="ARBA00007490"/>
    </source>
</evidence>
<evidence type="ECO:0000256" key="6">
    <source>
        <dbReference type="ARBA" id="ARBA00005159"/>
    </source>
</evidence>
<evidence type="ECO:0000256" key="10">
    <source>
        <dbReference type="ARBA" id="ARBA00022573"/>
    </source>
</evidence>
<sequence>MIHLITGGQRSGKSSRAQELALSLTDSPVYIATARVWDEDFEQRVERHKDDRDERWTSLEVEKALGDIEVKAEVVVVDCITLWLTNFFMDTDQDIDRSMELAKNELEKLFKKDCTLILVTNEIGMGTHAHTESGRKFADMQGWMNQYIAKQADKVTLMVSGIPVEVKG</sequence>
<evidence type="ECO:0000256" key="13">
    <source>
        <dbReference type="ARBA" id="ARBA00022777"/>
    </source>
</evidence>
<comment type="catalytic activity">
    <reaction evidence="2">
        <text>adenosylcob(III)inamide phosphate + GTP + H(+) = adenosylcob(III)inamide-GDP + diphosphate</text>
        <dbReference type="Rhea" id="RHEA:22712"/>
        <dbReference type="ChEBI" id="CHEBI:15378"/>
        <dbReference type="ChEBI" id="CHEBI:33019"/>
        <dbReference type="ChEBI" id="CHEBI:37565"/>
        <dbReference type="ChEBI" id="CHEBI:58502"/>
        <dbReference type="ChEBI" id="CHEBI:60487"/>
        <dbReference type="EC" id="2.7.7.62"/>
    </reaction>
</comment>
<name>A0A6M1T0W9_9BACT</name>
<keyword evidence="10" id="KW-0169">Cobalamin biosynthesis</keyword>
<dbReference type="PANTHER" id="PTHR34848:SF1">
    <property type="entry name" value="BIFUNCTIONAL ADENOSYLCOBALAMIN BIOSYNTHESIS PROTEIN COBU"/>
    <property type="match status" value="1"/>
</dbReference>
<dbReference type="Proteomes" id="UP000479132">
    <property type="component" value="Unassembled WGS sequence"/>
</dbReference>
<comment type="catalytic activity">
    <reaction evidence="3">
        <text>adenosylcob(III)inamide + GTP = adenosylcob(III)inamide phosphate + GDP + H(+)</text>
        <dbReference type="Rhea" id="RHEA:15765"/>
        <dbReference type="ChEBI" id="CHEBI:2480"/>
        <dbReference type="ChEBI" id="CHEBI:15378"/>
        <dbReference type="ChEBI" id="CHEBI:37565"/>
        <dbReference type="ChEBI" id="CHEBI:58189"/>
        <dbReference type="ChEBI" id="CHEBI:58502"/>
        <dbReference type="EC" id="2.7.1.156"/>
    </reaction>
</comment>
<evidence type="ECO:0000256" key="15">
    <source>
        <dbReference type="ARBA" id="ARBA00023134"/>
    </source>
</evidence>
<accession>A0A6M1T0W9</accession>
<evidence type="ECO:0000256" key="14">
    <source>
        <dbReference type="ARBA" id="ARBA00022840"/>
    </source>
</evidence>
<dbReference type="PANTHER" id="PTHR34848">
    <property type="match status" value="1"/>
</dbReference>
<evidence type="ECO:0000256" key="5">
    <source>
        <dbReference type="ARBA" id="ARBA00004692"/>
    </source>
</evidence>
<dbReference type="GO" id="GO:0009236">
    <property type="term" value="P:cobalamin biosynthetic process"/>
    <property type="evidence" value="ECO:0007669"/>
    <property type="project" value="UniProtKB-UniPathway"/>
</dbReference>
<dbReference type="PIRSF" id="PIRSF006135">
    <property type="entry name" value="CobU"/>
    <property type="match status" value="1"/>
</dbReference>
<protein>
    <recommendedName>
        <fullName evidence="16">Adenosylcobinamide kinase</fullName>
        <ecNumber evidence="8">2.7.1.156</ecNumber>
        <ecNumber evidence="9">2.7.7.62</ecNumber>
    </recommendedName>
    <alternativeName>
        <fullName evidence="17">Adenosylcobinamide-phosphate guanylyltransferase</fullName>
    </alternativeName>
</protein>
<evidence type="ECO:0000256" key="17">
    <source>
        <dbReference type="ARBA" id="ARBA00030571"/>
    </source>
</evidence>
<dbReference type="Pfam" id="PF02283">
    <property type="entry name" value="CobU"/>
    <property type="match status" value="1"/>
</dbReference>
<keyword evidence="12 19" id="KW-0547">Nucleotide-binding</keyword>
<evidence type="ECO:0000256" key="2">
    <source>
        <dbReference type="ARBA" id="ARBA00000711"/>
    </source>
</evidence>
<feature type="active site" description="GMP-histidine intermediate" evidence="18">
    <location>
        <position position="48"/>
    </location>
</feature>
<keyword evidence="11 20" id="KW-0808">Transferase</keyword>
<evidence type="ECO:0000256" key="12">
    <source>
        <dbReference type="ARBA" id="ARBA00022741"/>
    </source>
</evidence>
<evidence type="ECO:0000256" key="19">
    <source>
        <dbReference type="PIRSR" id="PIRSR006135-2"/>
    </source>
</evidence>
<feature type="binding site" evidence="19">
    <location>
        <position position="60"/>
    </location>
    <ligand>
        <name>GTP</name>
        <dbReference type="ChEBI" id="CHEBI:37565"/>
    </ligand>
</feature>
<dbReference type="RefSeq" id="WP_165265037.1">
    <property type="nucleotide sequence ID" value="NZ_JAALLS010000001.1"/>
</dbReference>
<reference evidence="20 21" key="1">
    <citation type="submission" date="2020-02" db="EMBL/GenBank/DDBJ databases">
        <title>Aliifodinibius halophilus 2W32, complete genome.</title>
        <authorList>
            <person name="Li Y."/>
            <person name="Wu S."/>
        </authorList>
    </citation>
    <scope>NUCLEOTIDE SEQUENCE [LARGE SCALE GENOMIC DNA]</scope>
    <source>
        <strain evidence="20 21">2W32</strain>
    </source>
</reference>
<dbReference type="GO" id="GO:0005524">
    <property type="term" value="F:ATP binding"/>
    <property type="evidence" value="ECO:0007669"/>
    <property type="project" value="UniProtKB-KW"/>
</dbReference>
<keyword evidence="20" id="KW-0548">Nucleotidyltransferase</keyword>
<dbReference type="GO" id="GO:0043752">
    <property type="term" value="F:adenosylcobinamide kinase activity"/>
    <property type="evidence" value="ECO:0007669"/>
    <property type="project" value="UniProtKB-EC"/>
</dbReference>
<keyword evidence="14" id="KW-0067">ATP-binding</keyword>
<dbReference type="AlphaFoldDB" id="A0A6M1T0W9"/>
<keyword evidence="21" id="KW-1185">Reference proteome</keyword>
<comment type="pathway">
    <text evidence="6">Cofactor biosynthesis; adenosylcobalamin biosynthesis; adenosylcobalamin from cob(II)yrinate a,c-diamide: step 5/7.</text>
</comment>
<dbReference type="EMBL" id="JAALLS010000001">
    <property type="protein sequence ID" value="NGP86845.1"/>
    <property type="molecule type" value="Genomic_DNA"/>
</dbReference>
<dbReference type="GO" id="GO:0008820">
    <property type="term" value="F:cobinamide phosphate guanylyltransferase activity"/>
    <property type="evidence" value="ECO:0007669"/>
    <property type="project" value="UniProtKB-EC"/>
</dbReference>
<organism evidence="20 21">
    <name type="scientific">Fodinibius halophilus</name>
    <dbReference type="NCBI Taxonomy" id="1736908"/>
    <lineage>
        <taxon>Bacteria</taxon>
        <taxon>Pseudomonadati</taxon>
        <taxon>Balneolota</taxon>
        <taxon>Balneolia</taxon>
        <taxon>Balneolales</taxon>
        <taxon>Balneolaceae</taxon>
        <taxon>Fodinibius</taxon>
    </lineage>
</organism>
<evidence type="ECO:0000256" key="18">
    <source>
        <dbReference type="PIRSR" id="PIRSR006135-1"/>
    </source>
</evidence>
<comment type="similarity">
    <text evidence="7">Belongs to the CobU/CobP family.</text>
</comment>
<keyword evidence="13 20" id="KW-0418">Kinase</keyword>
<evidence type="ECO:0000256" key="1">
    <source>
        <dbReference type="ARBA" id="ARBA00000312"/>
    </source>
</evidence>
<comment type="caution">
    <text evidence="20">The sequence shown here is derived from an EMBL/GenBank/DDBJ whole genome shotgun (WGS) entry which is preliminary data.</text>
</comment>
<evidence type="ECO:0000256" key="9">
    <source>
        <dbReference type="ARBA" id="ARBA00012523"/>
    </source>
</evidence>
<evidence type="ECO:0000313" key="20">
    <source>
        <dbReference type="EMBL" id="NGP86845.1"/>
    </source>
</evidence>
<feature type="binding site" evidence="19">
    <location>
        <position position="78"/>
    </location>
    <ligand>
        <name>GTP</name>
        <dbReference type="ChEBI" id="CHEBI:37565"/>
    </ligand>
</feature>
<dbReference type="InterPro" id="IPR027417">
    <property type="entry name" value="P-loop_NTPase"/>
</dbReference>
<gene>
    <name evidence="20" type="ORF">G3569_00655</name>
</gene>
<evidence type="ECO:0000256" key="11">
    <source>
        <dbReference type="ARBA" id="ARBA00022679"/>
    </source>
</evidence>
<evidence type="ECO:0000256" key="8">
    <source>
        <dbReference type="ARBA" id="ARBA00012016"/>
    </source>
</evidence>
<evidence type="ECO:0000256" key="3">
    <source>
        <dbReference type="ARBA" id="ARBA00001522"/>
    </source>
</evidence>
<feature type="binding site" evidence="19">
    <location>
        <begin position="7"/>
        <end position="14"/>
    </location>
    <ligand>
        <name>GTP</name>
        <dbReference type="ChEBI" id="CHEBI:37565"/>
    </ligand>
</feature>
<dbReference type="UniPathway" id="UPA00148">
    <property type="reaction ID" value="UER00236"/>
</dbReference>
<evidence type="ECO:0000313" key="21">
    <source>
        <dbReference type="Proteomes" id="UP000479132"/>
    </source>
</evidence>
<comment type="catalytic activity">
    <reaction evidence="1">
        <text>adenosylcob(III)inamide + ATP = adenosylcob(III)inamide phosphate + ADP + H(+)</text>
        <dbReference type="Rhea" id="RHEA:15769"/>
        <dbReference type="ChEBI" id="CHEBI:2480"/>
        <dbReference type="ChEBI" id="CHEBI:15378"/>
        <dbReference type="ChEBI" id="CHEBI:30616"/>
        <dbReference type="ChEBI" id="CHEBI:58502"/>
        <dbReference type="ChEBI" id="CHEBI:456216"/>
        <dbReference type="EC" id="2.7.1.156"/>
    </reaction>
</comment>
<dbReference type="SUPFAM" id="SSF52540">
    <property type="entry name" value="P-loop containing nucleoside triphosphate hydrolases"/>
    <property type="match status" value="1"/>
</dbReference>
<dbReference type="CDD" id="cd00544">
    <property type="entry name" value="CobU"/>
    <property type="match status" value="1"/>
</dbReference>
<comment type="pathway">
    <text evidence="5">Cofactor biosynthesis; adenosylcobalamin biosynthesis; adenosylcobalamin from cob(II)yrinate a,c-diamide: step 6/7.</text>
</comment>